<reference evidence="4" key="1">
    <citation type="submission" date="2020-10" db="EMBL/GenBank/DDBJ databases">
        <authorList>
            <person name="Gilroy R."/>
        </authorList>
    </citation>
    <scope>NUCLEOTIDE SEQUENCE</scope>
    <source>
        <strain evidence="4">ChiSxjej2B14-8506</strain>
    </source>
</reference>
<sequence>MVRFANDADLARINELRRQVNELHVQGRPDMFKPGFGAQIQAHAAGLLHADDHAIIVAERDGAIYGMACVDYVDKPETAYSRARRYYHVQELAVDAAHRRQGVARELLEFMRADARARGFARIELDVWSFNAGAVEFYEAMGFTAYRQMMELAV</sequence>
<evidence type="ECO:0000313" key="4">
    <source>
        <dbReference type="EMBL" id="HIU46280.1"/>
    </source>
</evidence>
<evidence type="ECO:0000313" key="5">
    <source>
        <dbReference type="Proteomes" id="UP000824123"/>
    </source>
</evidence>
<dbReference type="PANTHER" id="PTHR43877">
    <property type="entry name" value="AMINOALKYLPHOSPHONATE N-ACETYLTRANSFERASE-RELATED-RELATED"/>
    <property type="match status" value="1"/>
</dbReference>
<dbReference type="GO" id="GO:0016747">
    <property type="term" value="F:acyltransferase activity, transferring groups other than amino-acyl groups"/>
    <property type="evidence" value="ECO:0007669"/>
    <property type="project" value="InterPro"/>
</dbReference>
<accession>A0A9D1S443</accession>
<dbReference type="InterPro" id="IPR016181">
    <property type="entry name" value="Acyl_CoA_acyltransferase"/>
</dbReference>
<protein>
    <submittedName>
        <fullName evidence="4">GNAT family N-acetyltransferase</fullName>
    </submittedName>
</protein>
<keyword evidence="2" id="KW-0012">Acyltransferase</keyword>
<dbReference type="SUPFAM" id="SSF55729">
    <property type="entry name" value="Acyl-CoA N-acyltransferases (Nat)"/>
    <property type="match status" value="1"/>
</dbReference>
<dbReference type="EMBL" id="DVNK01000025">
    <property type="protein sequence ID" value="HIU46280.1"/>
    <property type="molecule type" value="Genomic_DNA"/>
</dbReference>
<dbReference type="Proteomes" id="UP000824123">
    <property type="component" value="Unassembled WGS sequence"/>
</dbReference>
<evidence type="ECO:0000256" key="1">
    <source>
        <dbReference type="ARBA" id="ARBA00022679"/>
    </source>
</evidence>
<organism evidence="4 5">
    <name type="scientific">Candidatus Fimadaptatus faecigallinarum</name>
    <dbReference type="NCBI Taxonomy" id="2840814"/>
    <lineage>
        <taxon>Bacteria</taxon>
        <taxon>Bacillati</taxon>
        <taxon>Bacillota</taxon>
        <taxon>Clostridia</taxon>
        <taxon>Eubacteriales</taxon>
        <taxon>Candidatus Fimadaptatus</taxon>
    </lineage>
</organism>
<feature type="domain" description="N-acetyltransferase" evidence="3">
    <location>
        <begin position="1"/>
        <end position="154"/>
    </location>
</feature>
<keyword evidence="1" id="KW-0808">Transferase</keyword>
<reference evidence="4" key="2">
    <citation type="journal article" date="2021" name="PeerJ">
        <title>Extensive microbial diversity within the chicken gut microbiome revealed by metagenomics and culture.</title>
        <authorList>
            <person name="Gilroy R."/>
            <person name="Ravi A."/>
            <person name="Getino M."/>
            <person name="Pursley I."/>
            <person name="Horton D.L."/>
            <person name="Alikhan N.F."/>
            <person name="Baker D."/>
            <person name="Gharbi K."/>
            <person name="Hall N."/>
            <person name="Watson M."/>
            <person name="Adriaenssens E.M."/>
            <person name="Foster-Nyarko E."/>
            <person name="Jarju S."/>
            <person name="Secka A."/>
            <person name="Antonio M."/>
            <person name="Oren A."/>
            <person name="Chaudhuri R.R."/>
            <person name="La Ragione R."/>
            <person name="Hildebrand F."/>
            <person name="Pallen M.J."/>
        </authorList>
    </citation>
    <scope>NUCLEOTIDE SEQUENCE</scope>
    <source>
        <strain evidence="4">ChiSxjej2B14-8506</strain>
    </source>
</reference>
<evidence type="ECO:0000256" key="2">
    <source>
        <dbReference type="ARBA" id="ARBA00023315"/>
    </source>
</evidence>
<dbReference type="InterPro" id="IPR000182">
    <property type="entry name" value="GNAT_dom"/>
</dbReference>
<evidence type="ECO:0000259" key="3">
    <source>
        <dbReference type="PROSITE" id="PS51186"/>
    </source>
</evidence>
<dbReference type="InterPro" id="IPR050832">
    <property type="entry name" value="Bact_Acetyltransf"/>
</dbReference>
<name>A0A9D1S443_9FIRM</name>
<dbReference type="Pfam" id="PF00583">
    <property type="entry name" value="Acetyltransf_1"/>
    <property type="match status" value="1"/>
</dbReference>
<dbReference type="Gene3D" id="3.40.630.30">
    <property type="match status" value="1"/>
</dbReference>
<gene>
    <name evidence="4" type="ORF">IAC59_03360</name>
</gene>
<dbReference type="CDD" id="cd04301">
    <property type="entry name" value="NAT_SF"/>
    <property type="match status" value="1"/>
</dbReference>
<dbReference type="AlphaFoldDB" id="A0A9D1S443"/>
<dbReference type="PROSITE" id="PS51186">
    <property type="entry name" value="GNAT"/>
    <property type="match status" value="1"/>
</dbReference>
<proteinExistence type="predicted"/>
<comment type="caution">
    <text evidence="4">The sequence shown here is derived from an EMBL/GenBank/DDBJ whole genome shotgun (WGS) entry which is preliminary data.</text>
</comment>